<dbReference type="InterPro" id="IPR024775">
    <property type="entry name" value="DinB-like"/>
</dbReference>
<dbReference type="EMBL" id="JAXBLV010000190">
    <property type="protein sequence ID" value="MDY3561244.1"/>
    <property type="molecule type" value="Genomic_DNA"/>
</dbReference>
<dbReference type="Pfam" id="PF12867">
    <property type="entry name" value="DinB_2"/>
    <property type="match status" value="1"/>
</dbReference>
<comment type="caution">
    <text evidence="2">The sequence shown here is derived from an EMBL/GenBank/DDBJ whole genome shotgun (WGS) entry which is preliminary data.</text>
</comment>
<dbReference type="Proteomes" id="UP001272242">
    <property type="component" value="Unassembled WGS sequence"/>
</dbReference>
<gene>
    <name evidence="2" type="ORF">R5W23_002519</name>
</gene>
<dbReference type="Gene3D" id="1.20.120.450">
    <property type="entry name" value="dinb family like domain"/>
    <property type="match status" value="1"/>
</dbReference>
<name>A0ABU5F230_9BACT</name>
<feature type="domain" description="DinB-like" evidence="1">
    <location>
        <begin position="13"/>
        <end position="147"/>
    </location>
</feature>
<evidence type="ECO:0000313" key="2">
    <source>
        <dbReference type="EMBL" id="MDY3561244.1"/>
    </source>
</evidence>
<dbReference type="InterPro" id="IPR034660">
    <property type="entry name" value="DinB/YfiT-like"/>
</dbReference>
<evidence type="ECO:0000313" key="3">
    <source>
        <dbReference type="Proteomes" id="UP001272242"/>
    </source>
</evidence>
<accession>A0ABU5F230</accession>
<sequence length="158" mass="17650">MPTPQELADQYLAGAARLRAAVDGMTREQLLARPVAGRWSTMEVVCHLSDFDLILADRMKRIIAMAAEVPLLLVADEDLFVKGLGYHTRDLEEELAVVESIRRQMARIISGLTPEQLQLTGNHNKRGLMTLEKVIGMATNHIPHHVSFVMEKRKALGL</sequence>
<evidence type="ECO:0000259" key="1">
    <source>
        <dbReference type="Pfam" id="PF12867"/>
    </source>
</evidence>
<dbReference type="SUPFAM" id="SSF109854">
    <property type="entry name" value="DinB/YfiT-like putative metalloenzymes"/>
    <property type="match status" value="1"/>
</dbReference>
<proteinExistence type="predicted"/>
<dbReference type="RefSeq" id="WP_261186373.1">
    <property type="nucleotide sequence ID" value="NZ_JAXBLV010000190.1"/>
</dbReference>
<reference evidence="3" key="1">
    <citation type="journal article" date="2023" name="Mar. Drugs">
        <title>Gemmata algarum, a Novel Planctomycete Isolated from an Algal Mat, Displays Antimicrobial Activity.</title>
        <authorList>
            <person name="Kumar G."/>
            <person name="Kallscheuer N."/>
            <person name="Kashif M."/>
            <person name="Ahamad S."/>
            <person name="Jagadeeshwari U."/>
            <person name="Pannikurungottu S."/>
            <person name="Haufschild T."/>
            <person name="Kabuu M."/>
            <person name="Sasikala C."/>
            <person name="Jogler C."/>
            <person name="Ramana C."/>
        </authorList>
    </citation>
    <scope>NUCLEOTIDE SEQUENCE [LARGE SCALE GENOMIC DNA]</scope>
    <source>
        <strain evidence="3">JC673</strain>
    </source>
</reference>
<protein>
    <submittedName>
        <fullName evidence="2">DinB family protein</fullName>
    </submittedName>
</protein>
<organism evidence="2 3">
    <name type="scientific">Gemmata algarum</name>
    <dbReference type="NCBI Taxonomy" id="2975278"/>
    <lineage>
        <taxon>Bacteria</taxon>
        <taxon>Pseudomonadati</taxon>
        <taxon>Planctomycetota</taxon>
        <taxon>Planctomycetia</taxon>
        <taxon>Gemmatales</taxon>
        <taxon>Gemmataceae</taxon>
        <taxon>Gemmata</taxon>
    </lineage>
</organism>
<keyword evidence="3" id="KW-1185">Reference proteome</keyword>